<dbReference type="InterPro" id="IPR020846">
    <property type="entry name" value="MFS_dom"/>
</dbReference>
<evidence type="ECO:0000313" key="8">
    <source>
        <dbReference type="EMBL" id="ODN84853.1"/>
    </source>
</evidence>
<evidence type="ECO:0000256" key="2">
    <source>
        <dbReference type="ARBA" id="ARBA00022692"/>
    </source>
</evidence>
<feature type="compositionally biased region" description="Polar residues" evidence="5">
    <location>
        <begin position="32"/>
        <end position="41"/>
    </location>
</feature>
<dbReference type="PANTHER" id="PTHR23501">
    <property type="entry name" value="MAJOR FACILITATOR SUPERFAMILY"/>
    <property type="match status" value="1"/>
</dbReference>
<comment type="caution">
    <text evidence="8">The sequence shown here is derived from an EMBL/GenBank/DDBJ whole genome shotgun (WGS) entry which is preliminary data.</text>
</comment>
<accession>A0A1E3I820</accession>
<keyword evidence="3 6" id="KW-1133">Transmembrane helix</keyword>
<sequence length="688" mass="75170">MDPPSPCPADFPRLPRDASADAFEPLLPPHSAASTADFSASETTLHTPRSLFTSHSTRDSLADTLVSERYSSPYDQLDAYNKMDPYDFGLGKAQSPGVDTPAPYEEKPPATPVPSSGIEAPIVLSLWRFWAVFGSLCIVVFLFALDQLIVATALPKITAQFDALSQMSWIASGYFLTLLSFNLLYAQFMNIFPSKHVMVIAIVFFEAGSLVSGIATNIELLIFGRVLSGVGAAGVFGSGMVIIAELTPLSTRGKYLSGFGICFAVACVVGPLLGGTFADHLSWRWCFYINLPLGAVAVILIIIIQPAYPPLGMKHTYTGYSRSMITQVLRCDWAGVCLSTAWGTCLILGAEWGGVSKDWDDWRVITVWGFTAVLTPVFCYYEWYMKDRGYFRIRMFSRRTIGGAGMVGFFIFGCYMILVYYLSLTYQSVYHISATGSGIRLLPLVLSLVLFLILSNLAISKLGRSKAIISIGPVFLIIASACFSTITYETSKMRLYGLQVLLGAGLGCCMQNIMLAVQNELREEPLLVSLGTGMTVFMGFAGRIIGLNTAQSVFENMIQRNLRHEIPGIPYATIQLIMNDAGAVWTDVPDDERPMVLKAYAKTISQVFYITIPMAVFALVGAIWMKDERMVSKEEEEEVEAKAAVGAAGGDVERGQYASVSTKRSEGMGSTEELQPTVTEESVPKIQA</sequence>
<dbReference type="AlphaFoldDB" id="A0A1E3I820"/>
<dbReference type="InterPro" id="IPR011701">
    <property type="entry name" value="MFS"/>
</dbReference>
<dbReference type="Gene3D" id="1.20.1250.20">
    <property type="entry name" value="MFS general substrate transporter like domains"/>
    <property type="match status" value="1"/>
</dbReference>
<dbReference type="STRING" id="1295533.A0A1E3I820"/>
<feature type="transmembrane region" description="Helical" evidence="6">
    <location>
        <begin position="255"/>
        <end position="275"/>
    </location>
</feature>
<dbReference type="OrthoDB" id="10021397at2759"/>
<evidence type="ECO:0000256" key="4">
    <source>
        <dbReference type="ARBA" id="ARBA00023136"/>
    </source>
</evidence>
<keyword evidence="4 6" id="KW-0472">Membrane</keyword>
<keyword evidence="9" id="KW-1185">Reference proteome</keyword>
<feature type="transmembrane region" description="Helical" evidence="6">
    <location>
        <begin position="494"/>
        <end position="514"/>
    </location>
</feature>
<dbReference type="GO" id="GO:0022857">
    <property type="term" value="F:transmembrane transporter activity"/>
    <property type="evidence" value="ECO:0007669"/>
    <property type="project" value="InterPro"/>
</dbReference>
<organism evidence="8 9">
    <name type="scientific">Cryptococcus amylolentus CBS 6039</name>
    <dbReference type="NCBI Taxonomy" id="1295533"/>
    <lineage>
        <taxon>Eukaryota</taxon>
        <taxon>Fungi</taxon>
        <taxon>Dikarya</taxon>
        <taxon>Basidiomycota</taxon>
        <taxon>Agaricomycotina</taxon>
        <taxon>Tremellomycetes</taxon>
        <taxon>Tremellales</taxon>
        <taxon>Cryptococcaceae</taxon>
        <taxon>Cryptococcus</taxon>
    </lineage>
</organism>
<feature type="domain" description="Major facilitator superfamily (MFS) profile" evidence="7">
    <location>
        <begin position="132"/>
        <end position="630"/>
    </location>
</feature>
<dbReference type="Gene3D" id="1.20.1720.10">
    <property type="entry name" value="Multidrug resistance protein D"/>
    <property type="match status" value="1"/>
</dbReference>
<dbReference type="Proteomes" id="UP000094065">
    <property type="component" value="Unassembled WGS sequence"/>
</dbReference>
<reference evidence="8 9" key="1">
    <citation type="submission" date="2016-06" db="EMBL/GenBank/DDBJ databases">
        <title>Evolution of pathogenesis and genome organization in the Tremellales.</title>
        <authorList>
            <person name="Cuomo C."/>
            <person name="Litvintseva A."/>
            <person name="Heitman J."/>
            <person name="Chen Y."/>
            <person name="Sun S."/>
            <person name="Springer D."/>
            <person name="Dromer F."/>
            <person name="Young S."/>
            <person name="Zeng Q."/>
            <person name="Chapman S."/>
            <person name="Gujja S."/>
            <person name="Saif S."/>
            <person name="Birren B."/>
        </authorList>
    </citation>
    <scope>NUCLEOTIDE SEQUENCE [LARGE SCALE GENOMIC DNA]</scope>
    <source>
        <strain evidence="8 9">CBS 6039</strain>
    </source>
</reference>
<feature type="transmembrane region" description="Helical" evidence="6">
    <location>
        <begin position="467"/>
        <end position="488"/>
    </location>
</feature>
<comment type="subcellular location">
    <subcellularLocation>
        <location evidence="1">Membrane</location>
        <topology evidence="1">Multi-pass membrane protein</topology>
    </subcellularLocation>
</comment>
<feature type="transmembrane region" description="Helical" evidence="6">
    <location>
        <begin position="401"/>
        <end position="421"/>
    </location>
</feature>
<feature type="transmembrane region" description="Helical" evidence="6">
    <location>
        <begin position="197"/>
        <end position="216"/>
    </location>
</feature>
<gene>
    <name evidence="8" type="ORF">L202_00711</name>
</gene>
<dbReference type="GO" id="GO:0005886">
    <property type="term" value="C:plasma membrane"/>
    <property type="evidence" value="ECO:0007669"/>
    <property type="project" value="TreeGrafter"/>
</dbReference>
<feature type="transmembrane region" description="Helical" evidence="6">
    <location>
        <begin position="287"/>
        <end position="308"/>
    </location>
</feature>
<proteinExistence type="predicted"/>
<feature type="region of interest" description="Disordered" evidence="5">
    <location>
        <begin position="1"/>
        <end position="41"/>
    </location>
</feature>
<dbReference type="EMBL" id="AWGJ01000001">
    <property type="protein sequence ID" value="ODN84853.1"/>
    <property type="molecule type" value="Genomic_DNA"/>
</dbReference>
<feature type="transmembrane region" description="Helical" evidence="6">
    <location>
        <begin position="222"/>
        <end position="243"/>
    </location>
</feature>
<feature type="transmembrane region" description="Helical" evidence="6">
    <location>
        <begin position="129"/>
        <end position="154"/>
    </location>
</feature>
<feature type="region of interest" description="Disordered" evidence="5">
    <location>
        <begin position="654"/>
        <end position="688"/>
    </location>
</feature>
<feature type="transmembrane region" description="Helical" evidence="6">
    <location>
        <begin position="329"/>
        <end position="350"/>
    </location>
</feature>
<feature type="transmembrane region" description="Helical" evidence="6">
    <location>
        <begin position="441"/>
        <end position="460"/>
    </location>
</feature>
<dbReference type="InterPro" id="IPR036259">
    <property type="entry name" value="MFS_trans_sf"/>
</dbReference>
<dbReference type="Pfam" id="PF07690">
    <property type="entry name" value="MFS_1"/>
    <property type="match status" value="1"/>
</dbReference>
<dbReference type="GeneID" id="30152020"/>
<dbReference type="PRINTS" id="PR01036">
    <property type="entry name" value="TCRTETB"/>
</dbReference>
<evidence type="ECO:0000256" key="6">
    <source>
        <dbReference type="SAM" id="Phobius"/>
    </source>
</evidence>
<feature type="transmembrane region" description="Helical" evidence="6">
    <location>
        <begin position="526"/>
        <end position="545"/>
    </location>
</feature>
<evidence type="ECO:0000256" key="5">
    <source>
        <dbReference type="SAM" id="MobiDB-lite"/>
    </source>
</evidence>
<dbReference type="RefSeq" id="XP_018998656.1">
    <property type="nucleotide sequence ID" value="XM_019133951.1"/>
</dbReference>
<dbReference type="CDD" id="cd17502">
    <property type="entry name" value="MFS_Azr1_MDR_like"/>
    <property type="match status" value="1"/>
</dbReference>
<feature type="transmembrane region" description="Helical" evidence="6">
    <location>
        <begin position="166"/>
        <end position="185"/>
    </location>
</feature>
<dbReference type="PANTHER" id="PTHR23501:SF198">
    <property type="entry name" value="AZOLE RESISTANCE PROTEIN 1-RELATED"/>
    <property type="match status" value="1"/>
</dbReference>
<evidence type="ECO:0000259" key="7">
    <source>
        <dbReference type="PROSITE" id="PS50850"/>
    </source>
</evidence>
<evidence type="ECO:0000313" key="9">
    <source>
        <dbReference type="Proteomes" id="UP000094065"/>
    </source>
</evidence>
<protein>
    <recommendedName>
        <fullName evidence="7">Major facilitator superfamily (MFS) profile domain-containing protein</fullName>
    </recommendedName>
</protein>
<evidence type="ECO:0000256" key="1">
    <source>
        <dbReference type="ARBA" id="ARBA00004141"/>
    </source>
</evidence>
<feature type="transmembrane region" description="Helical" evidence="6">
    <location>
        <begin position="362"/>
        <end position="381"/>
    </location>
</feature>
<name>A0A1E3I820_9TREE</name>
<keyword evidence="2 6" id="KW-0812">Transmembrane</keyword>
<dbReference type="SUPFAM" id="SSF103473">
    <property type="entry name" value="MFS general substrate transporter"/>
    <property type="match status" value="1"/>
</dbReference>
<feature type="region of interest" description="Disordered" evidence="5">
    <location>
        <begin position="95"/>
        <end position="114"/>
    </location>
</feature>
<feature type="transmembrane region" description="Helical" evidence="6">
    <location>
        <begin position="607"/>
        <end position="625"/>
    </location>
</feature>
<evidence type="ECO:0000256" key="3">
    <source>
        <dbReference type="ARBA" id="ARBA00022989"/>
    </source>
</evidence>
<dbReference type="PROSITE" id="PS50850">
    <property type="entry name" value="MFS"/>
    <property type="match status" value="1"/>
</dbReference>